<dbReference type="OMA" id="VITTRNM"/>
<dbReference type="InterPro" id="IPR015267">
    <property type="entry name" value="PPP4R2"/>
</dbReference>
<dbReference type="RefSeq" id="XP_001471005.1">
    <property type="nucleotide sequence ID" value="XM_001470955.2"/>
</dbReference>
<gene>
    <name evidence="2" type="ORF">TTHERM_00475329</name>
</gene>
<dbReference type="KEGG" id="tet:TTHERM_00475329"/>
<dbReference type="GO" id="GO:0005634">
    <property type="term" value="C:nucleus"/>
    <property type="evidence" value="ECO:0007669"/>
    <property type="project" value="TreeGrafter"/>
</dbReference>
<dbReference type="GO" id="GO:0019888">
    <property type="term" value="F:protein phosphatase regulator activity"/>
    <property type="evidence" value="ECO:0007669"/>
    <property type="project" value="InterPro"/>
</dbReference>
<dbReference type="OrthoDB" id="341898at2759"/>
<dbReference type="PANTHER" id="PTHR16487">
    <property type="entry name" value="PPP4R2-RELATED PROTEIN"/>
    <property type="match status" value="1"/>
</dbReference>
<dbReference type="PANTHER" id="PTHR16487:SF0">
    <property type="entry name" value="PROTEIN PHOSPHATASE 4 REGULATORY SUBUNIT 2-RELATED"/>
    <property type="match status" value="1"/>
</dbReference>
<reference evidence="3" key="1">
    <citation type="journal article" date="2006" name="PLoS Biol.">
        <title>Macronuclear genome sequence of the ciliate Tetrahymena thermophila, a model eukaryote.</title>
        <authorList>
            <person name="Eisen J.A."/>
            <person name="Coyne R.S."/>
            <person name="Wu M."/>
            <person name="Wu D."/>
            <person name="Thiagarajan M."/>
            <person name="Wortman J.R."/>
            <person name="Badger J.H."/>
            <person name="Ren Q."/>
            <person name="Amedeo P."/>
            <person name="Jones K.M."/>
            <person name="Tallon L.J."/>
            <person name="Delcher A.L."/>
            <person name="Salzberg S.L."/>
            <person name="Silva J.C."/>
            <person name="Haas B.J."/>
            <person name="Majoros W.H."/>
            <person name="Farzad M."/>
            <person name="Carlton J.M."/>
            <person name="Smith R.K. Jr."/>
            <person name="Garg J."/>
            <person name="Pearlman R.E."/>
            <person name="Karrer K.M."/>
            <person name="Sun L."/>
            <person name="Manning G."/>
            <person name="Elde N.C."/>
            <person name="Turkewitz A.P."/>
            <person name="Asai D.J."/>
            <person name="Wilkes D.E."/>
            <person name="Wang Y."/>
            <person name="Cai H."/>
            <person name="Collins K."/>
            <person name="Stewart B.A."/>
            <person name="Lee S.R."/>
            <person name="Wilamowska K."/>
            <person name="Weinberg Z."/>
            <person name="Ruzzo W.L."/>
            <person name="Wloga D."/>
            <person name="Gaertig J."/>
            <person name="Frankel J."/>
            <person name="Tsao C.-C."/>
            <person name="Gorovsky M.A."/>
            <person name="Keeling P.J."/>
            <person name="Waller R.F."/>
            <person name="Patron N.J."/>
            <person name="Cherry J.M."/>
            <person name="Stover N.A."/>
            <person name="Krieger C.J."/>
            <person name="del Toro C."/>
            <person name="Ryder H.F."/>
            <person name="Williamson S.C."/>
            <person name="Barbeau R.A."/>
            <person name="Hamilton E.P."/>
            <person name="Orias E."/>
        </authorList>
    </citation>
    <scope>NUCLEOTIDE SEQUENCE [LARGE SCALE GENOMIC DNA]</scope>
    <source>
        <strain evidence="3">SB210</strain>
    </source>
</reference>
<evidence type="ECO:0000313" key="3">
    <source>
        <dbReference type="Proteomes" id="UP000009168"/>
    </source>
</evidence>
<sequence>MEISREKLNEKLASFDKLVEVEINLITSGEKVTKPTQQTPEYLSLRQELEKVVEDISKTGEPSPYDWKCLRSFIIVMARDVLNQMYSAFPDMKSNQGESFEEELDVILQFISGFESKPPFTLQRICELLINPKKNYKSSKKILFALEKLVNVTAN</sequence>
<keyword evidence="3" id="KW-1185">Reference proteome</keyword>
<name>A4VD00_TETTS</name>
<dbReference type="GO" id="GO:0005737">
    <property type="term" value="C:cytoplasm"/>
    <property type="evidence" value="ECO:0007669"/>
    <property type="project" value="TreeGrafter"/>
</dbReference>
<dbReference type="Pfam" id="PF09184">
    <property type="entry name" value="PPP4R2"/>
    <property type="match status" value="1"/>
</dbReference>
<evidence type="ECO:0000256" key="1">
    <source>
        <dbReference type="ARBA" id="ARBA00009207"/>
    </source>
</evidence>
<dbReference type="EMBL" id="GG662472">
    <property type="protein sequence ID" value="EDK31410.1"/>
    <property type="molecule type" value="Genomic_DNA"/>
</dbReference>
<dbReference type="GeneID" id="7836661"/>
<dbReference type="Proteomes" id="UP000009168">
    <property type="component" value="Unassembled WGS sequence"/>
</dbReference>
<dbReference type="STRING" id="312017.A4VD00"/>
<dbReference type="eggNOG" id="ENOG502R2A1">
    <property type="taxonomic scope" value="Eukaryota"/>
</dbReference>
<evidence type="ECO:0000313" key="2">
    <source>
        <dbReference type="EMBL" id="EDK31410.1"/>
    </source>
</evidence>
<proteinExistence type="inferred from homology"/>
<dbReference type="AlphaFoldDB" id="A4VD00"/>
<accession>A4VD00</accession>
<protein>
    <submittedName>
        <fullName evidence="2">Serine/threonine protein phosphatase 4 regulatory subunit, putative</fullName>
    </submittedName>
</protein>
<dbReference type="GO" id="GO:0030289">
    <property type="term" value="C:protein phosphatase 4 complex"/>
    <property type="evidence" value="ECO:0007669"/>
    <property type="project" value="InterPro"/>
</dbReference>
<comment type="similarity">
    <text evidence="1">Belongs to the PPP4R2 family.</text>
</comment>
<dbReference type="HOGENOM" id="CLU_1699091_0_0_1"/>
<dbReference type="InParanoid" id="A4VD00"/>
<organism evidence="2 3">
    <name type="scientific">Tetrahymena thermophila (strain SB210)</name>
    <dbReference type="NCBI Taxonomy" id="312017"/>
    <lineage>
        <taxon>Eukaryota</taxon>
        <taxon>Sar</taxon>
        <taxon>Alveolata</taxon>
        <taxon>Ciliophora</taxon>
        <taxon>Intramacronucleata</taxon>
        <taxon>Oligohymenophorea</taxon>
        <taxon>Hymenostomatida</taxon>
        <taxon>Tetrahymenina</taxon>
        <taxon>Tetrahymenidae</taxon>
        <taxon>Tetrahymena</taxon>
    </lineage>
</organism>